<dbReference type="EMBL" id="KN716171">
    <property type="protein sequence ID" value="KJH52030.1"/>
    <property type="molecule type" value="Genomic_DNA"/>
</dbReference>
<protein>
    <submittedName>
        <fullName evidence="1">Uncharacterized protein</fullName>
    </submittedName>
</protein>
<keyword evidence="2" id="KW-1185">Reference proteome</keyword>
<proteinExistence type="predicted"/>
<dbReference type="AlphaFoldDB" id="A0A0D8Y5L8"/>
<organism evidence="1 2">
    <name type="scientific">Dictyocaulus viviparus</name>
    <name type="common">Bovine lungworm</name>
    <dbReference type="NCBI Taxonomy" id="29172"/>
    <lineage>
        <taxon>Eukaryota</taxon>
        <taxon>Metazoa</taxon>
        <taxon>Ecdysozoa</taxon>
        <taxon>Nematoda</taxon>
        <taxon>Chromadorea</taxon>
        <taxon>Rhabditida</taxon>
        <taxon>Rhabditina</taxon>
        <taxon>Rhabditomorpha</taxon>
        <taxon>Strongyloidea</taxon>
        <taxon>Metastrongylidae</taxon>
        <taxon>Dictyocaulus</taxon>
    </lineage>
</organism>
<reference evidence="2" key="2">
    <citation type="journal article" date="2016" name="Sci. Rep.">
        <title>Dictyocaulus viviparus genome, variome and transcriptome elucidate lungworm biology and support future intervention.</title>
        <authorList>
            <person name="McNulty S.N."/>
            <person name="Strube C."/>
            <person name="Rosa B.A."/>
            <person name="Martin J.C."/>
            <person name="Tyagi R."/>
            <person name="Choi Y.J."/>
            <person name="Wang Q."/>
            <person name="Hallsworth Pepin K."/>
            <person name="Zhang X."/>
            <person name="Ozersky P."/>
            <person name="Wilson R.K."/>
            <person name="Sternberg P.W."/>
            <person name="Gasser R.B."/>
            <person name="Mitreva M."/>
        </authorList>
    </citation>
    <scope>NUCLEOTIDE SEQUENCE [LARGE SCALE GENOMIC DNA]</scope>
    <source>
        <strain evidence="2">HannoverDv2000</strain>
    </source>
</reference>
<reference evidence="1 2" key="1">
    <citation type="submission" date="2013-11" db="EMBL/GenBank/DDBJ databases">
        <title>Draft genome of the bovine lungworm Dictyocaulus viviparus.</title>
        <authorList>
            <person name="Mitreva M."/>
        </authorList>
    </citation>
    <scope>NUCLEOTIDE SEQUENCE [LARGE SCALE GENOMIC DNA]</scope>
    <source>
        <strain evidence="1 2">HannoverDv2000</strain>
    </source>
</reference>
<sequence length="108" mass="12583">MTSLIIETAVRLQEHVPILITDNAYMDLVHGYEIYTLRKALFGTARVHRLTRLHQLTRQISLLIVLEYNSTDLNNIWIIRSILSPIRFKAKCWRTHASSPQITHGFVE</sequence>
<dbReference type="Proteomes" id="UP000053766">
    <property type="component" value="Unassembled WGS sequence"/>
</dbReference>
<evidence type="ECO:0000313" key="1">
    <source>
        <dbReference type="EMBL" id="KJH52030.1"/>
    </source>
</evidence>
<gene>
    <name evidence="1" type="ORF">DICVIV_01731</name>
</gene>
<name>A0A0D8Y5L8_DICVI</name>
<accession>A0A0D8Y5L8</accession>
<evidence type="ECO:0000313" key="2">
    <source>
        <dbReference type="Proteomes" id="UP000053766"/>
    </source>
</evidence>